<keyword evidence="6" id="KW-0472">Membrane</keyword>
<dbReference type="Gene3D" id="3.30.1410.10">
    <property type="entry name" value="GTP cyclohydrolase I feedback regulatory protein GFRP"/>
    <property type="match status" value="1"/>
</dbReference>
<comment type="subcellular location">
    <subcellularLocation>
        <location evidence="2">Cytoplasm</location>
        <location evidence="2">Cytosol</location>
    </subcellularLocation>
    <subcellularLocation>
        <location evidence="1">Nucleus membrane</location>
    </subcellularLocation>
</comment>
<evidence type="ECO:0000313" key="10">
    <source>
        <dbReference type="Proteomes" id="UP000016666"/>
    </source>
</evidence>
<reference evidence="9 10" key="1">
    <citation type="submission" date="2017-10" db="EMBL/GenBank/DDBJ databases">
        <title>A new Pekin duck reference genome.</title>
        <authorList>
            <person name="Hou Z.-C."/>
            <person name="Zhou Z.-K."/>
            <person name="Zhu F."/>
            <person name="Hou S.-S."/>
        </authorList>
    </citation>
    <scope>NUCLEOTIDE SEQUENCE [LARGE SCALE GENOMIC DNA]</scope>
</reference>
<dbReference type="GO" id="GO:0031965">
    <property type="term" value="C:nuclear membrane"/>
    <property type="evidence" value="ECO:0007669"/>
    <property type="project" value="UniProtKB-SubCell"/>
</dbReference>
<dbReference type="Ensembl" id="ENSAPLT00000043954.1">
    <property type="protein sequence ID" value="ENSAPLP00000022386.1"/>
    <property type="gene ID" value="ENSAPLG00000025385.1"/>
</dbReference>
<dbReference type="GO" id="GO:0005829">
    <property type="term" value="C:cytosol"/>
    <property type="evidence" value="ECO:0007669"/>
    <property type="project" value="UniProtKB-SubCell"/>
</dbReference>
<dbReference type="GO" id="GO:0044549">
    <property type="term" value="F:GTP cyclohydrolase binding"/>
    <property type="evidence" value="ECO:0007669"/>
    <property type="project" value="TreeGrafter"/>
</dbReference>
<reference evidence="9" key="3">
    <citation type="submission" date="2025-09" db="UniProtKB">
        <authorList>
            <consortium name="Ensembl"/>
        </authorList>
    </citation>
    <scope>IDENTIFICATION</scope>
</reference>
<keyword evidence="10" id="KW-1185">Reference proteome</keyword>
<reference evidence="9" key="2">
    <citation type="submission" date="2025-08" db="UniProtKB">
        <authorList>
            <consortium name="Ensembl"/>
        </authorList>
    </citation>
    <scope>IDENTIFICATION</scope>
</reference>
<keyword evidence="7" id="KW-0539">Nucleus</keyword>
<evidence type="ECO:0000313" key="9">
    <source>
        <dbReference type="Ensembl" id="ENSAPLP00000022386.1"/>
    </source>
</evidence>
<dbReference type="PANTHER" id="PTHR16852:SF2">
    <property type="entry name" value="GTP CYCLOHYDROLASE 1 FEEDBACK REGULATORY PROTEIN"/>
    <property type="match status" value="1"/>
</dbReference>
<gene>
    <name evidence="9" type="primary">GCHFR</name>
</gene>
<keyword evidence="5" id="KW-0963">Cytoplasm</keyword>
<sequence length="152" mass="17642">MPYLLVSTQIRMEVGPTMVGDEHSDPSLMRYLGATKRNMLGNHFWEYYVDDAPRIVLDKLERAVLEVHAKWELRICLLPDLGGQGWEVKHRWHTASSPKRKQELLISHCALREPLHSAARPISIPYWIMAISIRLSVRRVPFKHNMVVPEIP</sequence>
<evidence type="ECO:0000256" key="7">
    <source>
        <dbReference type="ARBA" id="ARBA00023242"/>
    </source>
</evidence>
<accession>A0A493T914</accession>
<dbReference type="FunFam" id="3.30.1410.10:FF:000001">
    <property type="entry name" value="GTP cyclohydrolase 1 feedback regulatory protein"/>
    <property type="match status" value="1"/>
</dbReference>
<evidence type="ECO:0000256" key="5">
    <source>
        <dbReference type="ARBA" id="ARBA00022490"/>
    </source>
</evidence>
<dbReference type="InterPro" id="IPR009112">
    <property type="entry name" value="GTP_CycHdrlase_I_reg"/>
</dbReference>
<evidence type="ECO:0000256" key="3">
    <source>
        <dbReference type="ARBA" id="ARBA00007605"/>
    </source>
</evidence>
<dbReference type="STRING" id="8840.ENSAPLP00000022386"/>
<name>A0A493T914_ANAPP</name>
<dbReference type="AlphaFoldDB" id="A0A493T914"/>
<evidence type="ECO:0000256" key="6">
    <source>
        <dbReference type="ARBA" id="ARBA00023136"/>
    </source>
</evidence>
<evidence type="ECO:0000256" key="1">
    <source>
        <dbReference type="ARBA" id="ARBA00004126"/>
    </source>
</evidence>
<dbReference type="GO" id="GO:0009890">
    <property type="term" value="P:negative regulation of biosynthetic process"/>
    <property type="evidence" value="ECO:0007669"/>
    <property type="project" value="InterPro"/>
</dbReference>
<evidence type="ECO:0000256" key="8">
    <source>
        <dbReference type="ARBA" id="ARBA00032599"/>
    </source>
</evidence>
<dbReference type="GeneTree" id="ENSGT00440000033849"/>
<evidence type="ECO:0000256" key="2">
    <source>
        <dbReference type="ARBA" id="ARBA00004514"/>
    </source>
</evidence>
<organism evidence="9 10">
    <name type="scientific">Anas platyrhynchos platyrhynchos</name>
    <name type="common">Northern mallard</name>
    <dbReference type="NCBI Taxonomy" id="8840"/>
    <lineage>
        <taxon>Eukaryota</taxon>
        <taxon>Metazoa</taxon>
        <taxon>Chordata</taxon>
        <taxon>Craniata</taxon>
        <taxon>Vertebrata</taxon>
        <taxon>Euteleostomi</taxon>
        <taxon>Archelosauria</taxon>
        <taxon>Archosauria</taxon>
        <taxon>Dinosauria</taxon>
        <taxon>Saurischia</taxon>
        <taxon>Theropoda</taxon>
        <taxon>Coelurosauria</taxon>
        <taxon>Aves</taxon>
        <taxon>Neognathae</taxon>
        <taxon>Galloanserae</taxon>
        <taxon>Anseriformes</taxon>
        <taxon>Anatidae</taxon>
        <taxon>Anatinae</taxon>
        <taxon>Anas</taxon>
    </lineage>
</organism>
<dbReference type="InterPro" id="IPR036717">
    <property type="entry name" value="GFRP_sf"/>
</dbReference>
<protein>
    <recommendedName>
        <fullName evidence="4">GTP cyclohydrolase 1 feedback regulatory protein</fullName>
    </recommendedName>
    <alternativeName>
        <fullName evidence="8">GTP cyclohydrolase I feedback regulatory protein</fullName>
    </alternativeName>
</protein>
<dbReference type="Proteomes" id="UP000016666">
    <property type="component" value="Chromosome 5"/>
</dbReference>
<proteinExistence type="inferred from homology"/>
<comment type="similarity">
    <text evidence="3">Belongs to the GFRP family.</text>
</comment>
<evidence type="ECO:0000256" key="4">
    <source>
        <dbReference type="ARBA" id="ARBA00020099"/>
    </source>
</evidence>
<dbReference type="SUPFAM" id="SSF69761">
    <property type="entry name" value="GTP cyclohydrolase I feedback regulatory protein, GFRP"/>
    <property type="match status" value="1"/>
</dbReference>
<dbReference type="Pfam" id="PF06399">
    <property type="entry name" value="GFRP"/>
    <property type="match status" value="1"/>
</dbReference>
<dbReference type="PANTHER" id="PTHR16852">
    <property type="entry name" value="GTP CYCLOHYDROLASE 1 FEEDBACK REGULATORY PROTEIN"/>
    <property type="match status" value="1"/>
</dbReference>